<evidence type="ECO:0000256" key="1">
    <source>
        <dbReference type="ARBA" id="ARBA00004418"/>
    </source>
</evidence>
<dbReference type="SUPFAM" id="SSF53850">
    <property type="entry name" value="Periplasmic binding protein-like II"/>
    <property type="match status" value="1"/>
</dbReference>
<dbReference type="FunFam" id="3.90.76.10:FF:000002">
    <property type="entry name" value="Dipeptide ABC transporter, substrate-binding protein"/>
    <property type="match status" value="1"/>
</dbReference>
<organism evidence="6 7">
    <name type="scientific">Aliidongia dinghuensis</name>
    <dbReference type="NCBI Taxonomy" id="1867774"/>
    <lineage>
        <taxon>Bacteria</taxon>
        <taxon>Pseudomonadati</taxon>
        <taxon>Pseudomonadota</taxon>
        <taxon>Alphaproteobacteria</taxon>
        <taxon>Rhodospirillales</taxon>
        <taxon>Dongiaceae</taxon>
        <taxon>Aliidongia</taxon>
    </lineage>
</organism>
<dbReference type="PANTHER" id="PTHR30290:SF38">
    <property type="entry name" value="D,D-DIPEPTIDE-BINDING PERIPLASMIC PROTEIN DDPA-RELATED"/>
    <property type="match status" value="1"/>
</dbReference>
<dbReference type="Proteomes" id="UP000646365">
    <property type="component" value="Unassembled WGS sequence"/>
</dbReference>
<dbReference type="Gene3D" id="3.40.190.10">
    <property type="entry name" value="Periplasmic binding protein-like II"/>
    <property type="match status" value="1"/>
</dbReference>
<dbReference type="CDD" id="cd08493">
    <property type="entry name" value="PBP2_DppA_like"/>
    <property type="match status" value="1"/>
</dbReference>
<dbReference type="RefSeq" id="WP_189045860.1">
    <property type="nucleotide sequence ID" value="NZ_BMJQ01000005.1"/>
</dbReference>
<dbReference type="Pfam" id="PF00496">
    <property type="entry name" value="SBP_bac_5"/>
    <property type="match status" value="1"/>
</dbReference>
<evidence type="ECO:0000313" key="6">
    <source>
        <dbReference type="EMBL" id="GGF17182.1"/>
    </source>
</evidence>
<accession>A0A8J3E214</accession>
<comment type="subcellular location">
    <subcellularLocation>
        <location evidence="1">Periplasm</location>
    </subcellularLocation>
</comment>
<dbReference type="AlphaFoldDB" id="A0A8J3E214"/>
<dbReference type="Gene3D" id="3.90.76.10">
    <property type="entry name" value="Dipeptide-binding Protein, Domain 1"/>
    <property type="match status" value="1"/>
</dbReference>
<reference evidence="6" key="2">
    <citation type="submission" date="2020-09" db="EMBL/GenBank/DDBJ databases">
        <authorList>
            <person name="Sun Q."/>
            <person name="Zhou Y."/>
        </authorList>
    </citation>
    <scope>NUCLEOTIDE SEQUENCE</scope>
    <source>
        <strain evidence="6">CGMCC 1.15725</strain>
    </source>
</reference>
<dbReference type="FunFam" id="3.10.105.10:FF:000002">
    <property type="entry name" value="Dipeptide ABC transporter, substrate-binding protein"/>
    <property type="match status" value="1"/>
</dbReference>
<dbReference type="InterPro" id="IPR030678">
    <property type="entry name" value="Peptide/Ni-bd"/>
</dbReference>
<name>A0A8J3E214_9PROT</name>
<dbReference type="GO" id="GO:0030288">
    <property type="term" value="C:outer membrane-bounded periplasmic space"/>
    <property type="evidence" value="ECO:0007669"/>
    <property type="project" value="TreeGrafter"/>
</dbReference>
<dbReference type="InterPro" id="IPR023765">
    <property type="entry name" value="SBP_5_CS"/>
</dbReference>
<dbReference type="GO" id="GO:0043190">
    <property type="term" value="C:ATP-binding cassette (ABC) transporter complex"/>
    <property type="evidence" value="ECO:0007669"/>
    <property type="project" value="InterPro"/>
</dbReference>
<evidence type="ECO:0000256" key="4">
    <source>
        <dbReference type="SAM" id="SignalP"/>
    </source>
</evidence>
<evidence type="ECO:0000256" key="3">
    <source>
        <dbReference type="ARBA" id="ARBA00022729"/>
    </source>
</evidence>
<keyword evidence="7" id="KW-1185">Reference proteome</keyword>
<dbReference type="PROSITE" id="PS01040">
    <property type="entry name" value="SBP_BACTERIAL_5"/>
    <property type="match status" value="1"/>
</dbReference>
<sequence>MTHKAMAAACALAAFGFMGAMSAQAKTLVYCSEGAPENFNPQINTTGTTFDANLPVYNKLVEFKHGTTEVESGLAEKWDVSADGTVYTFHLRKGVKWHSNADFKPTRDFNADDVIFSFERQWKDDNPYHKVSGGSYDYFNDMSFPKLLKSVEKVDPYTIKVTLTGPNAPFLADMAMDFMSIQSKEYADALLKKGKPEQIDQQPIGTGPFEFKHYEKDSKINYTAFKGYWGPKPKIDSLVFSIATDPAVRLAKLRANECQVMSFPNIADLPSIKGDKTLQLMEQPGLNIGYLAFNNQKKPFDDKRVRIAVNEAIDKKAILDAVYQGAGQPAKNLIPPTMWAYNNDIQDYKYDPEAAKKLLADAGYPSGFETDLWAMPVQRPYNPDAKRIAELMQSDLAKVGIKANIVSYEWGEYRKRVQQGEHQAAELGWTGDNGDPDNFFVPLSSCAAARPGGGSASKWCNQQFDDLINKAATLTDQNERKKLYLQAQVIMHDEAPFFLIAHSVVFMPMRANVTGYTMSPFGKHQFDQVDLK</sequence>
<protein>
    <submittedName>
        <fullName evidence="6">Periplasmic dipeptide transporter</fullName>
    </submittedName>
</protein>
<feature type="chain" id="PRO_5035147438" evidence="4">
    <location>
        <begin position="26"/>
        <end position="532"/>
    </location>
</feature>
<feature type="domain" description="Solute-binding protein family 5" evidence="5">
    <location>
        <begin position="69"/>
        <end position="448"/>
    </location>
</feature>
<dbReference type="InterPro" id="IPR000914">
    <property type="entry name" value="SBP_5_dom"/>
</dbReference>
<reference evidence="6" key="1">
    <citation type="journal article" date="2014" name="Int. J. Syst. Evol. Microbiol.">
        <title>Complete genome sequence of Corynebacterium casei LMG S-19264T (=DSM 44701T), isolated from a smear-ripened cheese.</title>
        <authorList>
            <consortium name="US DOE Joint Genome Institute (JGI-PGF)"/>
            <person name="Walter F."/>
            <person name="Albersmeier A."/>
            <person name="Kalinowski J."/>
            <person name="Ruckert C."/>
        </authorList>
    </citation>
    <scope>NUCLEOTIDE SEQUENCE</scope>
    <source>
        <strain evidence="6">CGMCC 1.15725</strain>
    </source>
</reference>
<dbReference type="EMBL" id="BMJQ01000005">
    <property type="protein sequence ID" value="GGF17182.1"/>
    <property type="molecule type" value="Genomic_DNA"/>
</dbReference>
<dbReference type="PIRSF" id="PIRSF002741">
    <property type="entry name" value="MppA"/>
    <property type="match status" value="1"/>
</dbReference>
<comment type="caution">
    <text evidence="6">The sequence shown here is derived from an EMBL/GenBank/DDBJ whole genome shotgun (WGS) entry which is preliminary data.</text>
</comment>
<proteinExistence type="inferred from homology"/>
<comment type="similarity">
    <text evidence="2">Belongs to the bacterial solute-binding protein 5 family.</text>
</comment>
<dbReference type="GO" id="GO:1904680">
    <property type="term" value="F:peptide transmembrane transporter activity"/>
    <property type="evidence" value="ECO:0007669"/>
    <property type="project" value="TreeGrafter"/>
</dbReference>
<dbReference type="Gene3D" id="3.10.105.10">
    <property type="entry name" value="Dipeptide-binding Protein, Domain 3"/>
    <property type="match status" value="1"/>
</dbReference>
<gene>
    <name evidence="6" type="primary">dppA</name>
    <name evidence="6" type="ORF">GCM10011611_23700</name>
</gene>
<evidence type="ECO:0000259" key="5">
    <source>
        <dbReference type="Pfam" id="PF00496"/>
    </source>
</evidence>
<evidence type="ECO:0000256" key="2">
    <source>
        <dbReference type="ARBA" id="ARBA00005695"/>
    </source>
</evidence>
<dbReference type="InterPro" id="IPR039424">
    <property type="entry name" value="SBP_5"/>
</dbReference>
<dbReference type="FunFam" id="3.40.190.10:FF:000036">
    <property type="entry name" value="Dipeptide ABC transporter, substrate-binding protein"/>
    <property type="match status" value="1"/>
</dbReference>
<dbReference type="PANTHER" id="PTHR30290">
    <property type="entry name" value="PERIPLASMIC BINDING COMPONENT OF ABC TRANSPORTER"/>
    <property type="match status" value="1"/>
</dbReference>
<dbReference type="GO" id="GO:0042938">
    <property type="term" value="P:dipeptide transport"/>
    <property type="evidence" value="ECO:0007669"/>
    <property type="project" value="TreeGrafter"/>
</dbReference>
<keyword evidence="3 4" id="KW-0732">Signal</keyword>
<evidence type="ECO:0000313" key="7">
    <source>
        <dbReference type="Proteomes" id="UP000646365"/>
    </source>
</evidence>
<feature type="signal peptide" evidence="4">
    <location>
        <begin position="1"/>
        <end position="25"/>
    </location>
</feature>